<dbReference type="Proteomes" id="UP001050691">
    <property type="component" value="Unassembled WGS sequence"/>
</dbReference>
<comment type="caution">
    <text evidence="1">The sequence shown here is derived from an EMBL/GenBank/DDBJ whole genome shotgun (WGS) entry which is preliminary data.</text>
</comment>
<protein>
    <submittedName>
        <fullName evidence="1">Uncharacterized protein</fullName>
    </submittedName>
</protein>
<evidence type="ECO:0000313" key="1">
    <source>
        <dbReference type="EMBL" id="GJJ14174.1"/>
    </source>
</evidence>
<sequence length="244" mass="28028">MKLFKSKIGVKAFLATVSSEVLLMRIFVRHSHNMKFQSPNKADLSRTSNNDRNSLIHKKLWRETNGKLPSDPFFPKAAVDTQCSVGVFENLNFQLPSLNLNDLGEDVVVDTHYSSTKISNPRTTGIYDEDPQWRSKHDDIQIEIVQTKMATEISLSTEQQHRMPIDTLFNIKVRDFAFENHGVKSARVVSEVDVLKHRYTKERAAHQTPPVHIIDDLLYFDPDWLSDAQTRADQYFIDILANSI</sequence>
<dbReference type="EMBL" id="BPWL01000009">
    <property type="protein sequence ID" value="GJJ14174.1"/>
    <property type="molecule type" value="Genomic_DNA"/>
</dbReference>
<name>A0AAV5AHS6_9AGAM</name>
<dbReference type="AlphaFoldDB" id="A0AAV5AHS6"/>
<organism evidence="1 2">
    <name type="scientific">Clathrus columnatus</name>
    <dbReference type="NCBI Taxonomy" id="1419009"/>
    <lineage>
        <taxon>Eukaryota</taxon>
        <taxon>Fungi</taxon>
        <taxon>Dikarya</taxon>
        <taxon>Basidiomycota</taxon>
        <taxon>Agaricomycotina</taxon>
        <taxon>Agaricomycetes</taxon>
        <taxon>Phallomycetidae</taxon>
        <taxon>Phallales</taxon>
        <taxon>Clathraceae</taxon>
        <taxon>Clathrus</taxon>
    </lineage>
</organism>
<keyword evidence="2" id="KW-1185">Reference proteome</keyword>
<evidence type="ECO:0000313" key="2">
    <source>
        <dbReference type="Proteomes" id="UP001050691"/>
    </source>
</evidence>
<gene>
    <name evidence="1" type="ORF">Clacol_008435</name>
</gene>
<proteinExistence type="predicted"/>
<reference evidence="1" key="1">
    <citation type="submission" date="2021-10" db="EMBL/GenBank/DDBJ databases">
        <title>De novo Genome Assembly of Clathrus columnatus (Basidiomycota, Fungi) Using Illumina and Nanopore Sequence Data.</title>
        <authorList>
            <person name="Ogiso-Tanaka E."/>
            <person name="Itagaki H."/>
            <person name="Hosoya T."/>
            <person name="Hosaka K."/>
        </authorList>
    </citation>
    <scope>NUCLEOTIDE SEQUENCE</scope>
    <source>
        <strain evidence="1">MO-923</strain>
    </source>
</reference>
<accession>A0AAV5AHS6</accession>